<keyword evidence="2" id="KW-1185">Reference proteome</keyword>
<dbReference type="GeneID" id="87832548"/>
<reference evidence="1" key="2">
    <citation type="submission" date="2023-05" db="EMBL/GenBank/DDBJ databases">
        <authorList>
            <consortium name="Lawrence Berkeley National Laboratory"/>
            <person name="Steindorff A."/>
            <person name="Hensen N."/>
            <person name="Bonometti L."/>
            <person name="Westerberg I."/>
            <person name="Brannstrom I.O."/>
            <person name="Guillou S."/>
            <person name="Cros-Aarteil S."/>
            <person name="Calhoun S."/>
            <person name="Haridas S."/>
            <person name="Kuo A."/>
            <person name="Mondo S."/>
            <person name="Pangilinan J."/>
            <person name="Riley R."/>
            <person name="Labutti K."/>
            <person name="Andreopoulos B."/>
            <person name="Lipzen A."/>
            <person name="Chen C."/>
            <person name="Yanf M."/>
            <person name="Daum C."/>
            <person name="Ng V."/>
            <person name="Clum A."/>
            <person name="Ohm R."/>
            <person name="Martin F."/>
            <person name="Silar P."/>
            <person name="Natvig D."/>
            <person name="Lalanne C."/>
            <person name="Gautier V."/>
            <person name="Ament-Velasquez S.L."/>
            <person name="Kruys A."/>
            <person name="Hutchinson M.I."/>
            <person name="Powell A.J."/>
            <person name="Barry K."/>
            <person name="Miller A.N."/>
            <person name="Grigoriev I.V."/>
            <person name="Debuchy R."/>
            <person name="Gladieux P."/>
            <person name="Thoren M.H."/>
            <person name="Johannesson H."/>
        </authorList>
    </citation>
    <scope>NUCLEOTIDE SEQUENCE</scope>
    <source>
        <strain evidence="1">CBS 731.68</strain>
    </source>
</reference>
<dbReference type="SUPFAM" id="SSF51735">
    <property type="entry name" value="NAD(P)-binding Rossmann-fold domains"/>
    <property type="match status" value="1"/>
</dbReference>
<evidence type="ECO:0008006" key="3">
    <source>
        <dbReference type="Google" id="ProtNLM"/>
    </source>
</evidence>
<dbReference type="Gene3D" id="3.90.25.10">
    <property type="entry name" value="UDP-galactose 4-epimerase, domain 1"/>
    <property type="match status" value="1"/>
</dbReference>
<gene>
    <name evidence="1" type="ORF">N657DRAFT_674838</name>
</gene>
<dbReference type="RefSeq" id="XP_062643352.1">
    <property type="nucleotide sequence ID" value="XM_062795780.1"/>
</dbReference>
<evidence type="ECO:0000313" key="2">
    <source>
        <dbReference type="Proteomes" id="UP001302602"/>
    </source>
</evidence>
<dbReference type="AlphaFoldDB" id="A0AAN6TSC3"/>
<protein>
    <recommendedName>
        <fullName evidence="3">NmrA-like domain-containing protein</fullName>
    </recommendedName>
</protein>
<dbReference type="Proteomes" id="UP001302602">
    <property type="component" value="Unassembled WGS sequence"/>
</dbReference>
<name>A0AAN6TSC3_9PEZI</name>
<sequence>MRSSEPFIASHAQPNQFPEESAFHLAVLKAGVQYVVRISMTAQNVRPDCPAYYPRTHWAIEALLQLGPGRGPAHTPRLSVPQDVQAAPIDPDEVGIVAAHLLSQADTSRHNKANYALNGPEDVTGEHIMWRVEQYIGTRVESVVYKDMSLADGWAKAAGLPANTISTQQQASKEPTWAGKCTAFTTSNELLELAAPTRTAVDALRALVGE</sequence>
<dbReference type="Gene3D" id="3.40.50.720">
    <property type="entry name" value="NAD(P)-binding Rossmann-like Domain"/>
    <property type="match status" value="1"/>
</dbReference>
<organism evidence="1 2">
    <name type="scientific">Parathielavia appendiculata</name>
    <dbReference type="NCBI Taxonomy" id="2587402"/>
    <lineage>
        <taxon>Eukaryota</taxon>
        <taxon>Fungi</taxon>
        <taxon>Dikarya</taxon>
        <taxon>Ascomycota</taxon>
        <taxon>Pezizomycotina</taxon>
        <taxon>Sordariomycetes</taxon>
        <taxon>Sordariomycetidae</taxon>
        <taxon>Sordariales</taxon>
        <taxon>Chaetomiaceae</taxon>
        <taxon>Parathielavia</taxon>
    </lineage>
</organism>
<evidence type="ECO:0000313" key="1">
    <source>
        <dbReference type="EMBL" id="KAK4119579.1"/>
    </source>
</evidence>
<comment type="caution">
    <text evidence="1">The sequence shown here is derived from an EMBL/GenBank/DDBJ whole genome shotgun (WGS) entry which is preliminary data.</text>
</comment>
<dbReference type="EMBL" id="MU853247">
    <property type="protein sequence ID" value="KAK4119579.1"/>
    <property type="molecule type" value="Genomic_DNA"/>
</dbReference>
<accession>A0AAN6TSC3</accession>
<dbReference type="InterPro" id="IPR036291">
    <property type="entry name" value="NAD(P)-bd_dom_sf"/>
</dbReference>
<proteinExistence type="predicted"/>
<reference evidence="1" key="1">
    <citation type="journal article" date="2023" name="Mol. Phylogenet. Evol.">
        <title>Genome-scale phylogeny and comparative genomics of the fungal order Sordariales.</title>
        <authorList>
            <person name="Hensen N."/>
            <person name="Bonometti L."/>
            <person name="Westerberg I."/>
            <person name="Brannstrom I.O."/>
            <person name="Guillou S."/>
            <person name="Cros-Aarteil S."/>
            <person name="Calhoun S."/>
            <person name="Haridas S."/>
            <person name="Kuo A."/>
            <person name="Mondo S."/>
            <person name="Pangilinan J."/>
            <person name="Riley R."/>
            <person name="LaButti K."/>
            <person name="Andreopoulos B."/>
            <person name="Lipzen A."/>
            <person name="Chen C."/>
            <person name="Yan M."/>
            <person name="Daum C."/>
            <person name="Ng V."/>
            <person name="Clum A."/>
            <person name="Steindorff A."/>
            <person name="Ohm R.A."/>
            <person name="Martin F."/>
            <person name="Silar P."/>
            <person name="Natvig D.O."/>
            <person name="Lalanne C."/>
            <person name="Gautier V."/>
            <person name="Ament-Velasquez S.L."/>
            <person name="Kruys A."/>
            <person name="Hutchinson M.I."/>
            <person name="Powell A.J."/>
            <person name="Barry K."/>
            <person name="Miller A.N."/>
            <person name="Grigoriev I.V."/>
            <person name="Debuchy R."/>
            <person name="Gladieux P."/>
            <person name="Hiltunen Thoren M."/>
            <person name="Johannesson H."/>
        </authorList>
    </citation>
    <scope>NUCLEOTIDE SEQUENCE</scope>
    <source>
        <strain evidence="1">CBS 731.68</strain>
    </source>
</reference>